<protein>
    <submittedName>
        <fullName evidence="2">Uncharacterized protein</fullName>
    </submittedName>
</protein>
<proteinExistence type="predicted"/>
<sequence length="66" mass="7321">MAQALTHAKAKEWEEAETELNAADATLKAFEGFKVAKSKEWSTLSGQAAHQRKRIQPGLGQLRREA</sequence>
<feature type="region of interest" description="Disordered" evidence="1">
    <location>
        <begin position="44"/>
        <end position="66"/>
    </location>
</feature>
<dbReference type="EMBL" id="CP012109">
    <property type="protein sequence ID" value="AKQ68207.1"/>
    <property type="molecule type" value="Genomic_DNA"/>
</dbReference>
<evidence type="ECO:0000313" key="3">
    <source>
        <dbReference type="Proteomes" id="UP000009026"/>
    </source>
</evidence>
<keyword evidence="3" id="KW-1185">Reference proteome</keyword>
<dbReference type="Proteomes" id="UP000009026">
    <property type="component" value="Chromosome"/>
</dbReference>
<name>A0A0H4XIW8_9BACT</name>
<dbReference type="PATRIC" id="fig|1297742.4.peg.5185"/>
<reference evidence="2 3" key="1">
    <citation type="journal article" date="2016" name="PLoS ONE">
        <title>Complete Genome Sequence and Comparative Genomics of a Novel Myxobacterium Myxococcus hansupus.</title>
        <authorList>
            <person name="Sharma G."/>
            <person name="Narwani T."/>
            <person name="Subramanian S."/>
        </authorList>
    </citation>
    <scope>NUCLEOTIDE SEQUENCE [LARGE SCALE GENOMIC DNA]</scope>
    <source>
        <strain evidence="3">mixupus</strain>
    </source>
</reference>
<evidence type="ECO:0000313" key="2">
    <source>
        <dbReference type="EMBL" id="AKQ68207.1"/>
    </source>
</evidence>
<evidence type="ECO:0000256" key="1">
    <source>
        <dbReference type="SAM" id="MobiDB-lite"/>
    </source>
</evidence>
<gene>
    <name evidence="2" type="ORF">A176_005119</name>
</gene>
<dbReference type="KEGG" id="mym:A176_005119"/>
<dbReference type="AlphaFoldDB" id="A0A0H4XIW8"/>
<accession>A0A0H4XIW8</accession>
<dbReference type="eggNOG" id="COG3206">
    <property type="taxonomic scope" value="Bacteria"/>
</dbReference>
<organism evidence="2 3">
    <name type="scientific">Pseudomyxococcus hansupus</name>
    <dbReference type="NCBI Taxonomy" id="1297742"/>
    <lineage>
        <taxon>Bacteria</taxon>
        <taxon>Pseudomonadati</taxon>
        <taxon>Myxococcota</taxon>
        <taxon>Myxococcia</taxon>
        <taxon>Myxococcales</taxon>
        <taxon>Cystobacterineae</taxon>
        <taxon>Myxococcaceae</taxon>
        <taxon>Pseudomyxococcus</taxon>
    </lineage>
</organism>